<gene>
    <name evidence="2" type="ORF">HELGO_WM62577</name>
</gene>
<keyword evidence="1" id="KW-0472">Membrane</keyword>
<feature type="transmembrane region" description="Helical" evidence="1">
    <location>
        <begin position="448"/>
        <end position="469"/>
    </location>
</feature>
<keyword evidence="1" id="KW-1133">Transmembrane helix</keyword>
<feature type="transmembrane region" description="Helical" evidence="1">
    <location>
        <begin position="158"/>
        <end position="182"/>
    </location>
</feature>
<feature type="transmembrane region" description="Helical" evidence="1">
    <location>
        <begin position="118"/>
        <end position="137"/>
    </location>
</feature>
<proteinExistence type="predicted"/>
<evidence type="ECO:0000313" key="2">
    <source>
        <dbReference type="EMBL" id="CAA6825403.1"/>
    </source>
</evidence>
<accession>A0A6S6U9I7</accession>
<keyword evidence="1" id="KW-0812">Transmembrane</keyword>
<evidence type="ECO:0000256" key="1">
    <source>
        <dbReference type="SAM" id="Phobius"/>
    </source>
</evidence>
<feature type="transmembrane region" description="Helical" evidence="1">
    <location>
        <begin position="188"/>
        <end position="208"/>
    </location>
</feature>
<dbReference type="EMBL" id="CACVAR010000388">
    <property type="protein sequence ID" value="CAA6825403.1"/>
    <property type="molecule type" value="Genomic_DNA"/>
</dbReference>
<dbReference type="AlphaFoldDB" id="A0A6S6U9I7"/>
<protein>
    <submittedName>
        <fullName evidence="2">Uncharacterized protein</fullName>
    </submittedName>
</protein>
<organism evidence="2">
    <name type="scientific">uncultured Sulfurovum sp</name>
    <dbReference type="NCBI Taxonomy" id="269237"/>
    <lineage>
        <taxon>Bacteria</taxon>
        <taxon>Pseudomonadati</taxon>
        <taxon>Campylobacterota</taxon>
        <taxon>Epsilonproteobacteria</taxon>
        <taxon>Campylobacterales</taxon>
        <taxon>Sulfurovaceae</taxon>
        <taxon>Sulfurovum</taxon>
        <taxon>environmental samples</taxon>
    </lineage>
</organism>
<feature type="transmembrane region" description="Helical" evidence="1">
    <location>
        <begin position="80"/>
        <end position="98"/>
    </location>
</feature>
<feature type="transmembrane region" description="Helical" evidence="1">
    <location>
        <begin position="269"/>
        <end position="286"/>
    </location>
</feature>
<reference evidence="2" key="1">
    <citation type="submission" date="2020-01" db="EMBL/GenBank/DDBJ databases">
        <authorList>
            <person name="Meier V. D."/>
            <person name="Meier V D."/>
        </authorList>
    </citation>
    <scope>NUCLEOTIDE SEQUENCE</scope>
    <source>
        <strain evidence="2">HLG_WM_MAG_03</strain>
    </source>
</reference>
<sequence>MEMDLKVILSIVGSLFAAYFWLYNNTKTNLQQSLYRKDKIKLIEAHTFEEKYKTNLQGLISWIDNIYDNSTLIQNYSRHVTLALLYSFMVFILFWVLGSEGKVGTLEVMGNITAEVKIKIFIVFTLYILFIYFFYNKANDLINYLIKKLPERSQKSNIIRNIITLLGVVGVVVVGGVVGGVVVLGGEVVAVVAVGGVGGVGVVVLGVVVLGGEKNSLKNILQKTLIVFLIWFSITLIYSSFSEALNVASIITLISLPTIFSLKKFGLGLNLIFLGLMLLAVTLYNSDLNTNSYISILFLIILPLTNSLLDYISLKISKYMAEQIMSDNSILTVLLHLLADIIIAIIFLLALALFLHFSIEILNIFIDEPIPMKAMLIATWHDPFSIENGWITFMLLSTLIPTIIHLVLALGALFIAIMPSTKSLENLKRYNKGQEALLESAAHYFTRIAFLQTFFSFVILALLSLPFWYEKL</sequence>
<feature type="transmembrane region" description="Helical" evidence="1">
    <location>
        <begin position="390"/>
        <end position="418"/>
    </location>
</feature>
<feature type="transmembrane region" description="Helical" evidence="1">
    <location>
        <begin position="220"/>
        <end position="238"/>
    </location>
</feature>
<feature type="transmembrane region" description="Helical" evidence="1">
    <location>
        <begin position="333"/>
        <end position="359"/>
    </location>
</feature>
<name>A0A6S6U9I7_9BACT</name>
<feature type="transmembrane region" description="Helical" evidence="1">
    <location>
        <begin position="292"/>
        <end position="312"/>
    </location>
</feature>
<feature type="transmembrane region" description="Helical" evidence="1">
    <location>
        <begin position="6"/>
        <end position="23"/>
    </location>
</feature>